<name>A0ABX2IVM8_9RHOB</name>
<keyword evidence="1" id="KW-0812">Transmembrane</keyword>
<evidence type="ECO:0000256" key="1">
    <source>
        <dbReference type="SAM" id="Phobius"/>
    </source>
</evidence>
<protein>
    <recommendedName>
        <fullName evidence="4">Phage protein</fullName>
    </recommendedName>
</protein>
<gene>
    <name evidence="2" type="ORF">HRQ87_04705</name>
</gene>
<feature type="transmembrane region" description="Helical" evidence="1">
    <location>
        <begin position="68"/>
        <end position="86"/>
    </location>
</feature>
<evidence type="ECO:0000313" key="3">
    <source>
        <dbReference type="Proteomes" id="UP000777935"/>
    </source>
</evidence>
<dbReference type="RefSeq" id="WP_174135764.1">
    <property type="nucleotide sequence ID" value="NZ_JABUFE010000002.1"/>
</dbReference>
<keyword evidence="3" id="KW-1185">Reference proteome</keyword>
<keyword evidence="1" id="KW-0472">Membrane</keyword>
<comment type="caution">
    <text evidence="2">The sequence shown here is derived from an EMBL/GenBank/DDBJ whole genome shotgun (WGS) entry which is preliminary data.</text>
</comment>
<proteinExistence type="predicted"/>
<reference evidence="2 3" key="1">
    <citation type="submission" date="2020-06" db="EMBL/GenBank/DDBJ databases">
        <title>Sulfitobacter algicola sp. nov., isolated from green algae.</title>
        <authorList>
            <person name="Wang C."/>
        </authorList>
    </citation>
    <scope>NUCLEOTIDE SEQUENCE [LARGE SCALE GENOMIC DNA]</scope>
    <source>
        <strain evidence="2 3">1151</strain>
    </source>
</reference>
<keyword evidence="1" id="KW-1133">Transmembrane helix</keyword>
<evidence type="ECO:0000313" key="2">
    <source>
        <dbReference type="EMBL" id="NSX54098.1"/>
    </source>
</evidence>
<dbReference type="EMBL" id="JABUFE010000002">
    <property type="protein sequence ID" value="NSX54098.1"/>
    <property type="molecule type" value="Genomic_DNA"/>
</dbReference>
<evidence type="ECO:0008006" key="4">
    <source>
        <dbReference type="Google" id="ProtNLM"/>
    </source>
</evidence>
<organism evidence="2 3">
    <name type="scientific">Parasulfitobacter algicola</name>
    <dbReference type="NCBI Taxonomy" id="2614809"/>
    <lineage>
        <taxon>Bacteria</taxon>
        <taxon>Pseudomonadati</taxon>
        <taxon>Pseudomonadota</taxon>
        <taxon>Alphaproteobacteria</taxon>
        <taxon>Rhodobacterales</taxon>
        <taxon>Roseobacteraceae</taxon>
        <taxon>Parasulfitobacter</taxon>
    </lineage>
</organism>
<sequence>MSNMDDLKPALDEEQRQKAVYDAAMASVKQSERKRQAAGYAVMAGAMGYGEAALGDGKFAKLSKAAKLFCIAALFILPNALIIYLVF</sequence>
<dbReference type="Proteomes" id="UP000777935">
    <property type="component" value="Unassembled WGS sequence"/>
</dbReference>
<accession>A0ABX2IVM8</accession>